<sequence length="160" mass="17784">MIEIQDAMQKEVITFKEADKISEVSKTLRDHKISGAPVVDDKWKVVGILSEGDIMRLLEVHSPNLNLILPAPLDLIELPVRMKYEFDEIAAGINKAAVEKVSSIMTRKVITITPDKSISDAAELMDQHQINRLPVVDEENKLVGILTRGDIIGAMVKSNE</sequence>
<reference evidence="4" key="1">
    <citation type="submission" date="2020-07" db="EMBL/GenBank/DDBJ databases">
        <title>Methanobacterium. sp. MethCan genome.</title>
        <authorList>
            <person name="Postec A."/>
            <person name="Quemeneur M."/>
        </authorList>
    </citation>
    <scope>NUCLEOTIDE SEQUENCE</scope>
    <source>
        <strain evidence="4">MethCAN</strain>
    </source>
</reference>
<accession>A0A8T8K2U0</accession>
<dbReference type="OrthoDB" id="8919at2157"/>
<dbReference type="CDD" id="cd04586">
    <property type="entry name" value="CBS_pair_BON_assoc"/>
    <property type="match status" value="1"/>
</dbReference>
<dbReference type="GeneID" id="64819583"/>
<feature type="domain" description="CBS" evidence="3">
    <location>
        <begin position="105"/>
        <end position="160"/>
    </location>
</feature>
<dbReference type="InterPro" id="IPR046342">
    <property type="entry name" value="CBS_dom_sf"/>
</dbReference>
<protein>
    <submittedName>
        <fullName evidence="4">CBS domain-containing protein</fullName>
    </submittedName>
</protein>
<gene>
    <name evidence="4" type="ORF">HYG87_02420</name>
</gene>
<dbReference type="KEGG" id="meme:HYG87_02420"/>
<name>A0A8T8K2U0_9EURY</name>
<dbReference type="Gene3D" id="3.10.580.10">
    <property type="entry name" value="CBS-domain"/>
    <property type="match status" value="1"/>
</dbReference>
<dbReference type="EMBL" id="CP058560">
    <property type="protein sequence ID" value="QUH22704.1"/>
    <property type="molecule type" value="Genomic_DNA"/>
</dbReference>
<keyword evidence="1 2" id="KW-0129">CBS domain</keyword>
<organism evidence="4 5">
    <name type="scientific">Methanobacterium alkalithermotolerans</name>
    <dbReference type="NCBI Taxonomy" id="2731220"/>
    <lineage>
        <taxon>Archaea</taxon>
        <taxon>Methanobacteriati</taxon>
        <taxon>Methanobacteriota</taxon>
        <taxon>Methanomada group</taxon>
        <taxon>Methanobacteria</taxon>
        <taxon>Methanobacteriales</taxon>
        <taxon>Methanobacteriaceae</taxon>
        <taxon>Methanobacterium</taxon>
    </lineage>
</organism>
<dbReference type="PROSITE" id="PS51371">
    <property type="entry name" value="CBS"/>
    <property type="match status" value="2"/>
</dbReference>
<feature type="domain" description="CBS" evidence="3">
    <location>
        <begin position="8"/>
        <end position="67"/>
    </location>
</feature>
<dbReference type="AlphaFoldDB" id="A0A8T8K2U0"/>
<evidence type="ECO:0000259" key="3">
    <source>
        <dbReference type="PROSITE" id="PS51371"/>
    </source>
</evidence>
<dbReference type="SUPFAM" id="SSF54631">
    <property type="entry name" value="CBS-domain pair"/>
    <property type="match status" value="1"/>
</dbReference>
<evidence type="ECO:0000256" key="2">
    <source>
        <dbReference type="PROSITE-ProRule" id="PRU00703"/>
    </source>
</evidence>
<proteinExistence type="predicted"/>
<dbReference type="InterPro" id="IPR051257">
    <property type="entry name" value="Diverse_CBS-Domain"/>
</dbReference>
<dbReference type="Proteomes" id="UP000681041">
    <property type="component" value="Chromosome"/>
</dbReference>
<dbReference type="PANTHER" id="PTHR43080:SF2">
    <property type="entry name" value="CBS DOMAIN-CONTAINING PROTEIN"/>
    <property type="match status" value="1"/>
</dbReference>
<evidence type="ECO:0000313" key="5">
    <source>
        <dbReference type="Proteomes" id="UP000681041"/>
    </source>
</evidence>
<evidence type="ECO:0000313" key="4">
    <source>
        <dbReference type="EMBL" id="QUH22704.1"/>
    </source>
</evidence>
<dbReference type="InterPro" id="IPR000644">
    <property type="entry name" value="CBS_dom"/>
</dbReference>
<dbReference type="SMART" id="SM00116">
    <property type="entry name" value="CBS"/>
    <property type="match status" value="2"/>
</dbReference>
<keyword evidence="5" id="KW-1185">Reference proteome</keyword>
<dbReference type="PANTHER" id="PTHR43080">
    <property type="entry name" value="CBS DOMAIN-CONTAINING PROTEIN CBSX3, MITOCHONDRIAL"/>
    <property type="match status" value="1"/>
</dbReference>
<dbReference type="Pfam" id="PF00571">
    <property type="entry name" value="CBS"/>
    <property type="match status" value="2"/>
</dbReference>
<evidence type="ECO:0000256" key="1">
    <source>
        <dbReference type="ARBA" id="ARBA00023122"/>
    </source>
</evidence>
<dbReference type="RefSeq" id="WP_211533651.1">
    <property type="nucleotide sequence ID" value="NZ_CP058560.1"/>
</dbReference>